<comment type="caution">
    <text evidence="1">The sequence shown here is derived from an EMBL/GenBank/DDBJ whole genome shotgun (WGS) entry which is preliminary data.</text>
</comment>
<protein>
    <submittedName>
        <fullName evidence="1">Uncharacterized protein</fullName>
    </submittedName>
</protein>
<accession>A0A6A4T3R9</accession>
<name>A0A6A4T3R9_SCOMX</name>
<evidence type="ECO:0000313" key="1">
    <source>
        <dbReference type="EMBL" id="KAF0039529.1"/>
    </source>
</evidence>
<gene>
    <name evidence="1" type="ORF">F2P81_007764</name>
</gene>
<evidence type="ECO:0000313" key="2">
    <source>
        <dbReference type="Proteomes" id="UP000438429"/>
    </source>
</evidence>
<dbReference type="EMBL" id="VEVO01000007">
    <property type="protein sequence ID" value="KAF0039529.1"/>
    <property type="molecule type" value="Genomic_DNA"/>
</dbReference>
<dbReference type="Proteomes" id="UP000438429">
    <property type="component" value="Unassembled WGS sequence"/>
</dbReference>
<reference evidence="1 2" key="1">
    <citation type="submission" date="2019-06" db="EMBL/GenBank/DDBJ databases">
        <title>Draft genomes of female and male turbot (Scophthalmus maximus).</title>
        <authorList>
            <person name="Xu H."/>
            <person name="Xu X.-W."/>
            <person name="Shao C."/>
            <person name="Chen S."/>
        </authorList>
    </citation>
    <scope>NUCLEOTIDE SEQUENCE [LARGE SCALE GENOMIC DNA]</scope>
    <source>
        <strain evidence="1">Ysfricsl-2016a</strain>
        <tissue evidence="1">Blood</tissue>
    </source>
</reference>
<proteinExistence type="predicted"/>
<organism evidence="1 2">
    <name type="scientific">Scophthalmus maximus</name>
    <name type="common">Turbot</name>
    <name type="synonym">Psetta maxima</name>
    <dbReference type="NCBI Taxonomy" id="52904"/>
    <lineage>
        <taxon>Eukaryota</taxon>
        <taxon>Metazoa</taxon>
        <taxon>Chordata</taxon>
        <taxon>Craniata</taxon>
        <taxon>Vertebrata</taxon>
        <taxon>Euteleostomi</taxon>
        <taxon>Actinopterygii</taxon>
        <taxon>Neopterygii</taxon>
        <taxon>Teleostei</taxon>
        <taxon>Neoteleostei</taxon>
        <taxon>Acanthomorphata</taxon>
        <taxon>Carangaria</taxon>
        <taxon>Pleuronectiformes</taxon>
        <taxon>Pleuronectoidei</taxon>
        <taxon>Scophthalmidae</taxon>
        <taxon>Scophthalmus</taxon>
    </lineage>
</organism>
<dbReference type="AlphaFoldDB" id="A0A6A4T3R9"/>
<sequence>MTAEELEPFGQGHRIPAHKHPHKSFVITKVAAVKPLRHVLARQHSEVHLICLKGPVWIKFDGLNSNCKENIRRVWWCSYSNHADRGITHSTLPVFPAQLEKTFVALAAMKVVAIDLARTVWLSTDSVHWRLRRCPVNHNPTLTGVAERLQTLQRDSGNMGSDSGIRTALVIVMH</sequence>